<evidence type="ECO:0000313" key="2">
    <source>
        <dbReference type="EMBL" id="KAL2725245.1"/>
    </source>
</evidence>
<accession>A0ABD2AZ52</accession>
<dbReference type="InterPro" id="IPR039361">
    <property type="entry name" value="Cyclin"/>
</dbReference>
<dbReference type="Pfam" id="PF00134">
    <property type="entry name" value="Cyclin_N"/>
    <property type="match status" value="1"/>
</dbReference>
<keyword evidence="3" id="KW-1185">Reference proteome</keyword>
<reference evidence="2 3" key="1">
    <citation type="journal article" date="2024" name="Ann. Entomol. Soc. Am.">
        <title>Genomic analyses of the southern and eastern yellowjacket wasps (Hymenoptera: Vespidae) reveal evolutionary signatures of social life.</title>
        <authorList>
            <person name="Catto M.A."/>
            <person name="Caine P.B."/>
            <person name="Orr S.E."/>
            <person name="Hunt B.G."/>
            <person name="Goodisman M.A.D."/>
        </authorList>
    </citation>
    <scope>NUCLEOTIDE SEQUENCE [LARGE SCALE GENOMIC DNA]</scope>
    <source>
        <strain evidence="2">233</strain>
        <tissue evidence="2">Head and thorax</tissue>
    </source>
</reference>
<dbReference type="SUPFAM" id="SSF47954">
    <property type="entry name" value="Cyclin-like"/>
    <property type="match status" value="1"/>
</dbReference>
<evidence type="ECO:0000313" key="3">
    <source>
        <dbReference type="Proteomes" id="UP001607302"/>
    </source>
</evidence>
<protein>
    <submittedName>
        <fullName evidence="2">Cyclin G</fullName>
    </submittedName>
</protein>
<dbReference type="EMBL" id="JAUDFV010000138">
    <property type="protein sequence ID" value="KAL2725245.1"/>
    <property type="molecule type" value="Genomic_DNA"/>
</dbReference>
<dbReference type="Proteomes" id="UP001607302">
    <property type="component" value="Unassembled WGS sequence"/>
</dbReference>
<dbReference type="InterPro" id="IPR006671">
    <property type="entry name" value="Cyclin_N"/>
</dbReference>
<sequence>MDTSGFPVPDAIHPLLEQLQEALVLEVKYQPNLQLLTTTQNDEITIGARDGSAHVLRCLKVWYDLPSDVFFVAINLMDRFLTKMKARPKHMACISVSAFHIAAVQMAQSLDADHLVSISQCKCTGGDLKRMSGVIRNKLEWAPAIQPVTSLTFLQLFNTMFHTVASHLGIGDIYANVVMESELFLRLEMIACDGNCASLRSSEIALVLLCTYLDAAVKRLDANKDVTISVASMAGPSTINSPVTPARQMLRLVEFAAEVQKICKVWQIDVYSFVSTHEAVSAVLNKYNAQEQTPHRQRLIWRLSSRTARLLRPTDKFTSVLPVIAEHTPVPSPKKTVSSPVVMETRGVSISRLYSTMSKKDLSYLDEFEFKIAFSNTIFNNKHGIDLACYLEMENHSM</sequence>
<dbReference type="Gene3D" id="1.10.472.10">
    <property type="entry name" value="Cyclin-like"/>
    <property type="match status" value="2"/>
</dbReference>
<dbReference type="InterPro" id="IPR036915">
    <property type="entry name" value="Cyclin-like_sf"/>
</dbReference>
<evidence type="ECO:0000259" key="1">
    <source>
        <dbReference type="Pfam" id="PF00134"/>
    </source>
</evidence>
<dbReference type="PANTHER" id="PTHR10177">
    <property type="entry name" value="CYCLINS"/>
    <property type="match status" value="1"/>
</dbReference>
<organism evidence="2 3">
    <name type="scientific">Vespula squamosa</name>
    <name type="common">Southern yellow jacket</name>
    <name type="synonym">Wasp</name>
    <dbReference type="NCBI Taxonomy" id="30214"/>
    <lineage>
        <taxon>Eukaryota</taxon>
        <taxon>Metazoa</taxon>
        <taxon>Ecdysozoa</taxon>
        <taxon>Arthropoda</taxon>
        <taxon>Hexapoda</taxon>
        <taxon>Insecta</taxon>
        <taxon>Pterygota</taxon>
        <taxon>Neoptera</taxon>
        <taxon>Endopterygota</taxon>
        <taxon>Hymenoptera</taxon>
        <taxon>Apocrita</taxon>
        <taxon>Aculeata</taxon>
        <taxon>Vespoidea</taxon>
        <taxon>Vespidae</taxon>
        <taxon>Vespinae</taxon>
        <taxon>Vespula</taxon>
    </lineage>
</organism>
<proteinExistence type="predicted"/>
<dbReference type="FunFam" id="1.10.472.10:FF:000006">
    <property type="entry name" value="Cyclin I"/>
    <property type="match status" value="1"/>
</dbReference>
<gene>
    <name evidence="2" type="ORF">V1478_007918</name>
</gene>
<name>A0ABD2AZ52_VESSQ</name>
<feature type="domain" description="Cyclin N-terminal" evidence="1">
    <location>
        <begin position="24"/>
        <end position="141"/>
    </location>
</feature>
<dbReference type="AlphaFoldDB" id="A0ABD2AZ52"/>
<comment type="caution">
    <text evidence="2">The sequence shown here is derived from an EMBL/GenBank/DDBJ whole genome shotgun (WGS) entry which is preliminary data.</text>
</comment>